<gene>
    <name evidence="2" type="ORF">FGL98_01225</name>
</gene>
<evidence type="ECO:0000313" key="2">
    <source>
        <dbReference type="EMBL" id="TWP39038.1"/>
    </source>
</evidence>
<comment type="caution">
    <text evidence="2">The sequence shown here is derived from an EMBL/GenBank/DDBJ whole genome shotgun (WGS) entry which is preliminary data.</text>
</comment>
<proteinExistence type="predicted"/>
<protein>
    <submittedName>
        <fullName evidence="2">NAD-dependent epimerase/dehydratase family protein</fullName>
    </submittedName>
</protein>
<evidence type="ECO:0000313" key="3">
    <source>
        <dbReference type="Proteomes" id="UP000320244"/>
    </source>
</evidence>
<keyword evidence="3" id="KW-1185">Reference proteome</keyword>
<dbReference type="GO" id="GO:0004029">
    <property type="term" value="F:aldehyde dehydrogenase (NAD+) activity"/>
    <property type="evidence" value="ECO:0007669"/>
    <property type="project" value="TreeGrafter"/>
</dbReference>
<organism evidence="2 3">
    <name type="scientific">Leekyejoonella antrihumi</name>
    <dbReference type="NCBI Taxonomy" id="1660198"/>
    <lineage>
        <taxon>Bacteria</taxon>
        <taxon>Bacillati</taxon>
        <taxon>Actinomycetota</taxon>
        <taxon>Actinomycetes</taxon>
        <taxon>Micrococcales</taxon>
        <taxon>Dermacoccaceae</taxon>
        <taxon>Leekyejoonella</taxon>
    </lineage>
</organism>
<dbReference type="RefSeq" id="WP_146314819.1">
    <property type="nucleotide sequence ID" value="NZ_VCQV01000001.1"/>
</dbReference>
<dbReference type="PANTHER" id="PTHR48079">
    <property type="entry name" value="PROTEIN YEEZ"/>
    <property type="match status" value="1"/>
</dbReference>
<sequence length="345" mass="36811">MKLLILGGTAFLGHAVATEAVSRGHDVTCVARGESGQVPAGAGLVVADRDRDDALANVAEQHWDAAVDVARQPGHVRRAGRDLSRAAEHLVFVSTGNVYADTKTPGLDESAALLDPLADDSYTDMQAYGPGKVACEQAVLEAFGPKRCTIARAGLIGGPGDTSGRSGYWPWRFAHPSTPGGQILIPAASEIPAQVIDVRDLARWLVDCAEQRLDGAFNAAGERTTLTQVLEVARRVAGFAAEVVAAENDWLLSEGVSEWAGPKSLPLWLTDPDWRGFCDRNISAAQAGGLRLRPIEDTMRGALAYEESRAKSHPRAAGLSDADERNLLEAYAANVIRATQQRRDD</sequence>
<reference evidence="2 3" key="1">
    <citation type="submission" date="2019-05" db="EMBL/GenBank/DDBJ databases">
        <authorList>
            <person name="Lee S.D."/>
        </authorList>
    </citation>
    <scope>NUCLEOTIDE SEQUENCE [LARGE SCALE GENOMIC DNA]</scope>
    <source>
        <strain evidence="2 3">C5-26</strain>
    </source>
</reference>
<dbReference type="PANTHER" id="PTHR48079:SF6">
    <property type="entry name" value="NAD(P)-BINDING DOMAIN-CONTAINING PROTEIN-RELATED"/>
    <property type="match status" value="1"/>
</dbReference>
<dbReference type="Gene3D" id="3.40.50.720">
    <property type="entry name" value="NAD(P)-binding Rossmann-like Domain"/>
    <property type="match status" value="1"/>
</dbReference>
<dbReference type="OrthoDB" id="7941246at2"/>
<dbReference type="InterPro" id="IPR036291">
    <property type="entry name" value="NAD(P)-bd_dom_sf"/>
</dbReference>
<dbReference type="AlphaFoldDB" id="A0A563E8Z2"/>
<evidence type="ECO:0000259" key="1">
    <source>
        <dbReference type="Pfam" id="PF01370"/>
    </source>
</evidence>
<accession>A0A563E8Z2</accession>
<dbReference type="EMBL" id="VCQV01000001">
    <property type="protein sequence ID" value="TWP39038.1"/>
    <property type="molecule type" value="Genomic_DNA"/>
</dbReference>
<feature type="domain" description="NAD-dependent epimerase/dehydratase" evidence="1">
    <location>
        <begin position="4"/>
        <end position="79"/>
    </location>
</feature>
<dbReference type="Pfam" id="PF01370">
    <property type="entry name" value="Epimerase"/>
    <property type="match status" value="1"/>
</dbReference>
<dbReference type="GO" id="GO:0005737">
    <property type="term" value="C:cytoplasm"/>
    <property type="evidence" value="ECO:0007669"/>
    <property type="project" value="TreeGrafter"/>
</dbReference>
<dbReference type="Proteomes" id="UP000320244">
    <property type="component" value="Unassembled WGS sequence"/>
</dbReference>
<dbReference type="InterPro" id="IPR001509">
    <property type="entry name" value="Epimerase_deHydtase"/>
</dbReference>
<name>A0A563E8Z2_9MICO</name>
<dbReference type="InterPro" id="IPR051783">
    <property type="entry name" value="NAD(P)-dependent_oxidoreduct"/>
</dbReference>
<reference evidence="2 3" key="2">
    <citation type="submission" date="2019-08" db="EMBL/GenBank/DDBJ databases">
        <title>Jejuicoccus antrihumi gen. nov., sp. nov., a new member of the family Dermacoccaceae isolated from a cave.</title>
        <authorList>
            <person name="Schumann P."/>
            <person name="Kim I.S."/>
        </authorList>
    </citation>
    <scope>NUCLEOTIDE SEQUENCE [LARGE SCALE GENOMIC DNA]</scope>
    <source>
        <strain evidence="2 3">C5-26</strain>
    </source>
</reference>
<dbReference type="SUPFAM" id="SSF51735">
    <property type="entry name" value="NAD(P)-binding Rossmann-fold domains"/>
    <property type="match status" value="1"/>
</dbReference>